<reference evidence="12 13" key="1">
    <citation type="journal article" date="2011" name="J. Bacteriol.">
        <title>Genome sequence of the 1,4-dioxane-degrading Pseudonocardia dioxanivorans strain CB1190.</title>
        <authorList>
            <person name="Sales C.M."/>
            <person name="Mahendra S."/>
            <person name="Grostern A."/>
            <person name="Parales R.E."/>
            <person name="Goodwin L.A."/>
            <person name="Woyke T."/>
            <person name="Nolan M."/>
            <person name="Lapidus A."/>
            <person name="Chertkov O."/>
            <person name="Ovchinnikova G."/>
            <person name="Sczyrba A."/>
            <person name="Alvarez-Cohen L."/>
        </authorList>
    </citation>
    <scope>NUCLEOTIDE SEQUENCE [LARGE SCALE GENOMIC DNA]</scope>
    <source>
        <strain evidence="13">ATCC 55486 / DSM 44775 / JCM 13855 / CB1190</strain>
    </source>
</reference>
<feature type="transmembrane region" description="Helical" evidence="10">
    <location>
        <begin position="179"/>
        <end position="204"/>
    </location>
</feature>
<proteinExistence type="inferred from homology"/>
<dbReference type="GO" id="GO:0048038">
    <property type="term" value="F:quinone binding"/>
    <property type="evidence" value="ECO:0007669"/>
    <property type="project" value="UniProtKB-KW"/>
</dbReference>
<comment type="subcellular location">
    <subcellularLocation>
        <location evidence="1">Membrane</location>
        <topology evidence="1">Multi-pass membrane protein</topology>
    </subcellularLocation>
</comment>
<dbReference type="SMART" id="SM00756">
    <property type="entry name" value="VKc"/>
    <property type="match status" value="1"/>
</dbReference>
<keyword evidence="3 10" id="KW-0812">Transmembrane</keyword>
<protein>
    <submittedName>
        <fullName evidence="12">Vitamin K epoxide reductase</fullName>
    </submittedName>
</protein>
<evidence type="ECO:0000256" key="6">
    <source>
        <dbReference type="ARBA" id="ARBA00023002"/>
    </source>
</evidence>
<evidence type="ECO:0000256" key="7">
    <source>
        <dbReference type="ARBA" id="ARBA00023136"/>
    </source>
</evidence>
<dbReference type="GO" id="GO:0016491">
    <property type="term" value="F:oxidoreductase activity"/>
    <property type="evidence" value="ECO:0007669"/>
    <property type="project" value="UniProtKB-KW"/>
</dbReference>
<dbReference type="EMBL" id="CP002593">
    <property type="protein sequence ID" value="AEA26520.1"/>
    <property type="molecule type" value="Genomic_DNA"/>
</dbReference>
<evidence type="ECO:0000256" key="2">
    <source>
        <dbReference type="ARBA" id="ARBA00006214"/>
    </source>
</evidence>
<dbReference type="CDD" id="cd12922">
    <property type="entry name" value="VKOR_5"/>
    <property type="match status" value="1"/>
</dbReference>
<evidence type="ECO:0000256" key="3">
    <source>
        <dbReference type="ARBA" id="ARBA00022692"/>
    </source>
</evidence>
<dbReference type="InterPro" id="IPR012932">
    <property type="entry name" value="VKOR"/>
</dbReference>
<gene>
    <name evidence="12" type="ordered locus">Psed_4362</name>
</gene>
<dbReference type="KEGG" id="pdx:Psed_4362"/>
<organism evidence="12 13">
    <name type="scientific">Pseudonocardia dioxanivorans (strain ATCC 55486 / DSM 44775 / JCM 13855 / CB1190)</name>
    <dbReference type="NCBI Taxonomy" id="675635"/>
    <lineage>
        <taxon>Bacteria</taxon>
        <taxon>Bacillati</taxon>
        <taxon>Actinomycetota</taxon>
        <taxon>Actinomycetes</taxon>
        <taxon>Pseudonocardiales</taxon>
        <taxon>Pseudonocardiaceae</taxon>
        <taxon>Pseudonocardia</taxon>
    </lineage>
</organism>
<dbReference type="STRING" id="675635.Psed_4362"/>
<keyword evidence="7 10" id="KW-0472">Membrane</keyword>
<evidence type="ECO:0000259" key="11">
    <source>
        <dbReference type="SMART" id="SM00756"/>
    </source>
</evidence>
<feature type="domain" description="Vitamin K epoxide reductase" evidence="11">
    <location>
        <begin position="21"/>
        <end position="162"/>
    </location>
</feature>
<dbReference type="GO" id="GO:0016020">
    <property type="term" value="C:membrane"/>
    <property type="evidence" value="ECO:0007669"/>
    <property type="project" value="UniProtKB-SubCell"/>
</dbReference>
<keyword evidence="8" id="KW-1015">Disulfide bond</keyword>
<dbReference type="Pfam" id="PF07884">
    <property type="entry name" value="VKOR"/>
    <property type="match status" value="1"/>
</dbReference>
<feature type="transmembrane region" description="Helical" evidence="10">
    <location>
        <begin position="139"/>
        <end position="159"/>
    </location>
</feature>
<dbReference type="InterPro" id="IPR038354">
    <property type="entry name" value="VKOR_sf"/>
</dbReference>
<dbReference type="OrthoDB" id="9783799at2"/>
<dbReference type="eggNOG" id="COG4243">
    <property type="taxonomic scope" value="Bacteria"/>
</dbReference>
<evidence type="ECO:0000256" key="8">
    <source>
        <dbReference type="ARBA" id="ARBA00023157"/>
    </source>
</evidence>
<evidence type="ECO:0000256" key="9">
    <source>
        <dbReference type="ARBA" id="ARBA00023284"/>
    </source>
</evidence>
<feature type="transmembrane region" description="Helical" evidence="10">
    <location>
        <begin position="110"/>
        <end position="132"/>
    </location>
</feature>
<feature type="transmembrane region" description="Helical" evidence="10">
    <location>
        <begin position="23"/>
        <end position="44"/>
    </location>
</feature>
<evidence type="ECO:0000313" key="12">
    <source>
        <dbReference type="EMBL" id="AEA26520.1"/>
    </source>
</evidence>
<keyword evidence="9" id="KW-0676">Redox-active center</keyword>
<name>F4CXE6_PSEUX</name>
<accession>F4CXE6</accession>
<keyword evidence="6" id="KW-0560">Oxidoreductase</keyword>
<evidence type="ECO:0000256" key="10">
    <source>
        <dbReference type="SAM" id="Phobius"/>
    </source>
</evidence>
<evidence type="ECO:0000256" key="5">
    <source>
        <dbReference type="ARBA" id="ARBA00022989"/>
    </source>
</evidence>
<dbReference type="HOGENOM" id="CLU_082938_1_1_11"/>
<keyword evidence="4" id="KW-0874">Quinone</keyword>
<keyword evidence="13" id="KW-1185">Reference proteome</keyword>
<sequence>MLRVEPGEGRSAAHQPADLFPRLLPAVLLIGGAIGLVASIVLTVERTRAVSDADYVPSCDLGAVVSCGSVMRSAQASMFGFPNSMIGIAGFAIVLTTGAVLAAGARPRPWFWMGLQAGAGFGAAFVHVLIFVTLYRIGAVCPYCMVVWVVTMTIFWYVTLRNLHHSWSRPGGSNVVAVLIRYHSVPVVLWVVTVAVLVVTRFWAQLR</sequence>
<feature type="transmembrane region" description="Helical" evidence="10">
    <location>
        <begin position="81"/>
        <end position="104"/>
    </location>
</feature>
<dbReference type="InterPro" id="IPR041714">
    <property type="entry name" value="VKOR_Actinobacteria"/>
</dbReference>
<evidence type="ECO:0000256" key="1">
    <source>
        <dbReference type="ARBA" id="ARBA00004141"/>
    </source>
</evidence>
<comment type="similarity">
    <text evidence="2">Belongs to the VKOR family.</text>
</comment>
<dbReference type="RefSeq" id="WP_013676434.1">
    <property type="nucleotide sequence ID" value="NC_015312.1"/>
</dbReference>
<keyword evidence="5 10" id="KW-1133">Transmembrane helix</keyword>
<evidence type="ECO:0000256" key="4">
    <source>
        <dbReference type="ARBA" id="ARBA00022719"/>
    </source>
</evidence>
<dbReference type="AlphaFoldDB" id="F4CXE6"/>
<dbReference type="Proteomes" id="UP000007809">
    <property type="component" value="Chromosome"/>
</dbReference>
<dbReference type="Gene3D" id="1.20.1440.130">
    <property type="entry name" value="VKOR domain"/>
    <property type="match status" value="1"/>
</dbReference>
<evidence type="ECO:0000313" key="13">
    <source>
        <dbReference type="Proteomes" id="UP000007809"/>
    </source>
</evidence>